<feature type="region of interest" description="Disordered" evidence="1">
    <location>
        <begin position="542"/>
        <end position="571"/>
    </location>
</feature>
<feature type="region of interest" description="Disordered" evidence="1">
    <location>
        <begin position="250"/>
        <end position="325"/>
    </location>
</feature>
<protein>
    <submittedName>
        <fullName evidence="2">Uncharacterized protein</fullName>
    </submittedName>
</protein>
<feature type="region of interest" description="Disordered" evidence="1">
    <location>
        <begin position="18"/>
        <end position="72"/>
    </location>
</feature>
<dbReference type="EMBL" id="CP031386">
    <property type="protein sequence ID" value="QPG96734.1"/>
    <property type="molecule type" value="Genomic_DNA"/>
</dbReference>
<evidence type="ECO:0000313" key="2">
    <source>
        <dbReference type="EMBL" id="QPG96734.1"/>
    </source>
</evidence>
<name>A0A7S9KPE0_EPIFF</name>
<feature type="region of interest" description="Disordered" evidence="1">
    <location>
        <begin position="345"/>
        <end position="370"/>
    </location>
</feature>
<reference evidence="2 3" key="1">
    <citation type="journal article" date="2018" name="PLoS Genet.">
        <title>Repeat elements organise 3D genome structure and mediate transcription in the filamentous fungus Epichloe festucae.</title>
        <authorList>
            <person name="Winter D.J."/>
            <person name="Ganley A.R.D."/>
            <person name="Young C.A."/>
            <person name="Liachko I."/>
            <person name="Schardl C.L."/>
            <person name="Dupont P.Y."/>
            <person name="Berry D."/>
            <person name="Ram A."/>
            <person name="Scott B."/>
            <person name="Cox M.P."/>
        </authorList>
    </citation>
    <scope>NUCLEOTIDE SEQUENCE [LARGE SCALE GENOMIC DNA]</scope>
    <source>
        <strain evidence="2 3">Fl1</strain>
    </source>
</reference>
<evidence type="ECO:0000256" key="1">
    <source>
        <dbReference type="SAM" id="MobiDB-lite"/>
    </source>
</evidence>
<gene>
    <name evidence="2" type="ORF">C2857_005127</name>
</gene>
<proteinExistence type="predicted"/>
<feature type="compositionally biased region" description="Polar residues" evidence="1">
    <location>
        <begin position="255"/>
        <end position="265"/>
    </location>
</feature>
<dbReference type="Proteomes" id="UP000594364">
    <property type="component" value="Chromosome 2"/>
</dbReference>
<feature type="compositionally biased region" description="Low complexity" evidence="1">
    <location>
        <begin position="48"/>
        <end position="61"/>
    </location>
</feature>
<dbReference type="OrthoDB" id="3506470at2759"/>
<sequence>MLPEPLVMESYRVASSMNLSSTETTSMNLDSLETTPARIEYPKSLSTRSESPSLTARSSPSTRRRRSVSSMKGLMPLALSPSLSSSWSSNQSVVADDSVVDRLDDYLPELLARDLEMSADLFASRDTTAGAPSPRLSSDEKGRARASRMSLCSPYLAASARVQVLGAIEERESLVSFMDQEDHTMVDHHSDSASTMSHYSSEEAEPPSFRHRGSIVTTATSVGSIVCKRKSSPPPEGPYQCSWIDMDSDREEQDNATLDNCNAGSLSPRPPTPHSSELGSPVVATAPRADMSSIWTKPSRALHRKSHSVGECSPIMPPRRKQSVGVSLDLPLRSSSFAAAQPQLSMASARGGSLQTSGTRHHRRSQKTERTQSLRINTALNAFSTSHARNMALESSLVRELSPVSDDFPESDGEAMYSPLKKQANKENPVFVRPPSPPQPLRSVQSWLNSSLQPYPWASQTEDNARVVPLPPDAVETLRVSVACFPETMLLTSSLTVETIRSYAKKVRQPSLDSLSIMTGETSSPHSARKSLWRKVVTYKRGPQFSEPKTPPRPPSSRHGHSVSPLSSADVDTPKPWMSLKNVFGCCSDYICDALYAHIVAYNYISALVVRFPMPLSGHNRPNTMNTRDSQPQDDIPKKAASLLGLSAGGDMAASMGRFSKRLGSPLADWTREGMVTQRGTAPTAQDNALRVIQSGLLRCVSRLVATAKLMAENGTGEERMVDMETEDADMLFLRSLCEIVRMAEDSS</sequence>
<evidence type="ECO:0000313" key="3">
    <source>
        <dbReference type="Proteomes" id="UP000594364"/>
    </source>
</evidence>
<dbReference type="AlphaFoldDB" id="A0A7S9KPE0"/>
<accession>A0A7S9KPE0</accession>
<feature type="compositionally biased region" description="Polar residues" evidence="1">
    <location>
        <begin position="18"/>
        <end position="34"/>
    </location>
</feature>
<organism evidence="2 3">
    <name type="scientific">Epichloe festucae (strain Fl1)</name>
    <dbReference type="NCBI Taxonomy" id="877507"/>
    <lineage>
        <taxon>Eukaryota</taxon>
        <taxon>Fungi</taxon>
        <taxon>Dikarya</taxon>
        <taxon>Ascomycota</taxon>
        <taxon>Pezizomycotina</taxon>
        <taxon>Sordariomycetes</taxon>
        <taxon>Hypocreomycetidae</taxon>
        <taxon>Hypocreales</taxon>
        <taxon>Clavicipitaceae</taxon>
        <taxon>Epichloe</taxon>
    </lineage>
</organism>
<keyword evidence="3" id="KW-1185">Reference proteome</keyword>